<feature type="binding site" evidence="8">
    <location>
        <position position="179"/>
    </location>
    <ligand>
        <name>ATP</name>
        <dbReference type="ChEBI" id="CHEBI:30616"/>
    </ligand>
</feature>
<dbReference type="AlphaFoldDB" id="A0A7W5Z427"/>
<evidence type="ECO:0000256" key="8">
    <source>
        <dbReference type="HAMAP-Rule" id="MF_00692"/>
    </source>
</evidence>
<comment type="cofactor">
    <cofactor evidence="8">
        <name>Mg(2+)</name>
        <dbReference type="ChEBI" id="CHEBI:18420"/>
    </cofactor>
    <cofactor evidence="8">
        <name>Mn(2+)</name>
        <dbReference type="ChEBI" id="CHEBI:29035"/>
    </cofactor>
</comment>
<feature type="binding site" evidence="8">
    <location>
        <position position="109"/>
    </location>
    <ligand>
        <name>ATP</name>
        <dbReference type="ChEBI" id="CHEBI:30616"/>
    </ligand>
</feature>
<evidence type="ECO:0000313" key="9">
    <source>
        <dbReference type="EMBL" id="MBB3809594.1"/>
    </source>
</evidence>
<comment type="catalytic activity">
    <reaction evidence="8">
        <text>L-tyrosyl-[protein] + ATP = O-(5'-adenylyl)-L-tyrosyl-[protein] + diphosphate</text>
        <dbReference type="Rhea" id="RHEA:54288"/>
        <dbReference type="Rhea" id="RHEA-COMP:10136"/>
        <dbReference type="Rhea" id="RHEA-COMP:13846"/>
        <dbReference type="ChEBI" id="CHEBI:30616"/>
        <dbReference type="ChEBI" id="CHEBI:33019"/>
        <dbReference type="ChEBI" id="CHEBI:46858"/>
        <dbReference type="ChEBI" id="CHEBI:83624"/>
        <dbReference type="EC" id="2.7.7.108"/>
    </reaction>
</comment>
<keyword evidence="8" id="KW-0464">Manganese</keyword>
<keyword evidence="4 8" id="KW-0479">Metal-binding</keyword>
<evidence type="ECO:0000313" key="10">
    <source>
        <dbReference type="Proteomes" id="UP000537592"/>
    </source>
</evidence>
<comment type="caution">
    <text evidence="9">The sequence shown here is derived from an EMBL/GenBank/DDBJ whole genome shotgun (WGS) entry which is preliminary data.</text>
</comment>
<keyword evidence="7 8" id="KW-0460">Magnesium</keyword>
<dbReference type="EC" id="2.7.7.-" evidence="8"/>
<evidence type="ECO:0000256" key="3">
    <source>
        <dbReference type="ARBA" id="ARBA00022695"/>
    </source>
</evidence>
<dbReference type="GO" id="GO:0000287">
    <property type="term" value="F:magnesium ion binding"/>
    <property type="evidence" value="ECO:0007669"/>
    <property type="project" value="UniProtKB-UniRule"/>
</dbReference>
<comment type="catalytic activity">
    <reaction evidence="8">
        <text>L-seryl-[protein] + ATP = 3-O-(5'-adenylyl)-L-seryl-[protein] + diphosphate</text>
        <dbReference type="Rhea" id="RHEA:58120"/>
        <dbReference type="Rhea" id="RHEA-COMP:9863"/>
        <dbReference type="Rhea" id="RHEA-COMP:15073"/>
        <dbReference type="ChEBI" id="CHEBI:29999"/>
        <dbReference type="ChEBI" id="CHEBI:30616"/>
        <dbReference type="ChEBI" id="CHEBI:33019"/>
        <dbReference type="ChEBI" id="CHEBI:142516"/>
        <dbReference type="EC" id="2.7.7.108"/>
    </reaction>
</comment>
<feature type="binding site" evidence="8">
    <location>
        <position position="258"/>
    </location>
    <ligand>
        <name>Mg(2+)</name>
        <dbReference type="ChEBI" id="CHEBI:18420"/>
    </ligand>
</feature>
<feature type="binding site" evidence="8">
    <location>
        <position position="172"/>
    </location>
    <ligand>
        <name>ATP</name>
        <dbReference type="ChEBI" id="CHEBI:30616"/>
    </ligand>
</feature>
<comment type="function">
    <text evidence="8">Nucleotidyltransferase involved in the post-translational modification of proteins. It can catalyze the addition of adenosine monophosphate (AMP) or uridine monophosphate (UMP) to a protein, resulting in modifications known as AMPylation and UMPylation.</text>
</comment>
<evidence type="ECO:0000256" key="6">
    <source>
        <dbReference type="ARBA" id="ARBA00022840"/>
    </source>
</evidence>
<feature type="binding site" evidence="8">
    <location>
        <position position="121"/>
    </location>
    <ligand>
        <name>ATP</name>
        <dbReference type="ChEBI" id="CHEBI:30616"/>
    </ligand>
</feature>
<dbReference type="EMBL" id="JACICC010000003">
    <property type="protein sequence ID" value="MBB3809594.1"/>
    <property type="molecule type" value="Genomic_DNA"/>
</dbReference>
<dbReference type="InterPro" id="IPR003846">
    <property type="entry name" value="SelO"/>
</dbReference>
<dbReference type="PANTHER" id="PTHR32057:SF14">
    <property type="entry name" value="PROTEIN ADENYLYLTRANSFERASE SELO, MITOCHONDRIAL"/>
    <property type="match status" value="1"/>
</dbReference>
<reference evidence="9 10" key="1">
    <citation type="submission" date="2020-08" db="EMBL/GenBank/DDBJ databases">
        <title>Genomic Encyclopedia of Type Strains, Phase IV (KMG-IV): sequencing the most valuable type-strain genomes for metagenomic binning, comparative biology and taxonomic classification.</title>
        <authorList>
            <person name="Goeker M."/>
        </authorList>
    </citation>
    <scope>NUCLEOTIDE SEQUENCE [LARGE SCALE GENOMIC DNA]</scope>
    <source>
        <strain evidence="9 10">DSM 28760</strain>
    </source>
</reference>
<comment type="catalytic activity">
    <reaction evidence="8">
        <text>L-threonyl-[protein] + ATP = 3-O-(5'-adenylyl)-L-threonyl-[protein] + diphosphate</text>
        <dbReference type="Rhea" id="RHEA:54292"/>
        <dbReference type="Rhea" id="RHEA-COMP:11060"/>
        <dbReference type="Rhea" id="RHEA-COMP:13847"/>
        <dbReference type="ChEBI" id="CHEBI:30013"/>
        <dbReference type="ChEBI" id="CHEBI:30616"/>
        <dbReference type="ChEBI" id="CHEBI:33019"/>
        <dbReference type="ChEBI" id="CHEBI:138113"/>
        <dbReference type="EC" id="2.7.7.108"/>
    </reaction>
</comment>
<evidence type="ECO:0000256" key="4">
    <source>
        <dbReference type="ARBA" id="ARBA00022723"/>
    </source>
</evidence>
<sequence length="485" mass="53181">MALVFDNSYARLPEPFFARHQPMRMQKPELVLFNAPLADELGLDHEGQSPDDLAAMLGGNALPDGADPVAMVYAGHQFGGWVPRLGDGRALLLGEVVDVNGVRRDLHLKGSGPTRFSRRGDGRAALGPVLREFVVSEAMARLGIPTTRALAAISTGDEIMRETLLPGAALVRVAESHLRVGTFQYFAAADNLDALRLLADYAIARLYPEIGDGPEKYRLFLEAVIRRQARLVAGWMSIGFIHGVMNTDNTSISGETLDYGPCAFMDVFDWGTVFSSIDAQGRYAYGNQPNIVYWNLARLAQAIMPLMAEDAEAAAGEAQGALDVFPDQYEAAWLAEMRRKLALETAQPDDLSLVRDLLVAMRDNGLDYTLTFRQLSNVLAPDRSPDEMPLPIALEPWIARWRGRLAGERTGDAAARSAMKRINPLYIPRNHLVEEVIAAAYDGDLGPVRALHDVLAEPYEERAEHARYALAPMPDQVVPATFCGT</sequence>
<feature type="binding site" evidence="8">
    <location>
        <position position="258"/>
    </location>
    <ligand>
        <name>ATP</name>
        <dbReference type="ChEBI" id="CHEBI:30616"/>
    </ligand>
</feature>
<evidence type="ECO:0000256" key="1">
    <source>
        <dbReference type="ARBA" id="ARBA00009747"/>
    </source>
</evidence>
<keyword evidence="2 8" id="KW-0808">Transferase</keyword>
<dbReference type="GO" id="GO:0030145">
    <property type="term" value="F:manganese ion binding"/>
    <property type="evidence" value="ECO:0007669"/>
    <property type="project" value="UniProtKB-UniRule"/>
</dbReference>
<comment type="catalytic activity">
    <reaction evidence="8">
        <text>L-histidyl-[protein] + UTP = N(tele)-(5'-uridylyl)-L-histidyl-[protein] + diphosphate</text>
        <dbReference type="Rhea" id="RHEA:83891"/>
        <dbReference type="Rhea" id="RHEA-COMP:9745"/>
        <dbReference type="Rhea" id="RHEA-COMP:20239"/>
        <dbReference type="ChEBI" id="CHEBI:29979"/>
        <dbReference type="ChEBI" id="CHEBI:33019"/>
        <dbReference type="ChEBI" id="CHEBI:46398"/>
        <dbReference type="ChEBI" id="CHEBI:233474"/>
    </reaction>
</comment>
<feature type="binding site" evidence="8">
    <location>
        <position position="122"/>
    </location>
    <ligand>
        <name>ATP</name>
        <dbReference type="ChEBI" id="CHEBI:30616"/>
    </ligand>
</feature>
<feature type="active site" description="Proton acceptor" evidence="8">
    <location>
        <position position="248"/>
    </location>
</feature>
<gene>
    <name evidence="8" type="primary">ydiU</name>
    <name evidence="8" type="synonym">selO</name>
    <name evidence="9" type="ORF">FHS81_001676</name>
</gene>
<keyword evidence="10" id="KW-1185">Reference proteome</keyword>
<comment type="catalytic activity">
    <reaction evidence="8">
        <text>L-seryl-[protein] + UTP = O-(5'-uridylyl)-L-seryl-[protein] + diphosphate</text>
        <dbReference type="Rhea" id="RHEA:64604"/>
        <dbReference type="Rhea" id="RHEA-COMP:9863"/>
        <dbReference type="Rhea" id="RHEA-COMP:16635"/>
        <dbReference type="ChEBI" id="CHEBI:29999"/>
        <dbReference type="ChEBI" id="CHEBI:33019"/>
        <dbReference type="ChEBI" id="CHEBI:46398"/>
        <dbReference type="ChEBI" id="CHEBI:156051"/>
    </reaction>
</comment>
<name>A0A7W5Z427_9HYPH</name>
<dbReference type="GO" id="GO:0070733">
    <property type="term" value="F:AMPylase activity"/>
    <property type="evidence" value="ECO:0007669"/>
    <property type="project" value="UniProtKB-EC"/>
</dbReference>
<evidence type="ECO:0000256" key="7">
    <source>
        <dbReference type="ARBA" id="ARBA00022842"/>
    </source>
</evidence>
<feature type="binding site" evidence="8">
    <location>
        <position position="89"/>
    </location>
    <ligand>
        <name>ATP</name>
        <dbReference type="ChEBI" id="CHEBI:30616"/>
    </ligand>
</feature>
<dbReference type="PANTHER" id="PTHR32057">
    <property type="entry name" value="PROTEIN ADENYLYLTRANSFERASE SELO, MITOCHONDRIAL"/>
    <property type="match status" value="1"/>
</dbReference>
<dbReference type="EC" id="2.7.7.108" evidence="8"/>
<dbReference type="Proteomes" id="UP000537592">
    <property type="component" value="Unassembled WGS sequence"/>
</dbReference>
<feature type="binding site" evidence="8">
    <location>
        <position position="249"/>
    </location>
    <ligand>
        <name>Mg(2+)</name>
        <dbReference type="ChEBI" id="CHEBI:18420"/>
    </ligand>
</feature>
<keyword evidence="6 8" id="KW-0067">ATP-binding</keyword>
<accession>A0A7W5Z427</accession>
<feature type="binding site" evidence="8">
    <location>
        <position position="88"/>
    </location>
    <ligand>
        <name>ATP</name>
        <dbReference type="ChEBI" id="CHEBI:30616"/>
    </ligand>
</feature>
<evidence type="ECO:0000256" key="5">
    <source>
        <dbReference type="ARBA" id="ARBA00022741"/>
    </source>
</evidence>
<keyword evidence="3 8" id="KW-0548">Nucleotidyltransferase</keyword>
<feature type="binding site" evidence="8">
    <location>
        <position position="86"/>
    </location>
    <ligand>
        <name>ATP</name>
        <dbReference type="ChEBI" id="CHEBI:30616"/>
    </ligand>
</feature>
<keyword evidence="5 8" id="KW-0547">Nucleotide-binding</keyword>
<organism evidence="9 10">
    <name type="scientific">Pseudochelatococcus contaminans</name>
    <dbReference type="NCBI Taxonomy" id="1538103"/>
    <lineage>
        <taxon>Bacteria</taxon>
        <taxon>Pseudomonadati</taxon>
        <taxon>Pseudomonadota</taxon>
        <taxon>Alphaproteobacteria</taxon>
        <taxon>Hyphomicrobiales</taxon>
        <taxon>Chelatococcaceae</taxon>
        <taxon>Pseudochelatococcus</taxon>
    </lineage>
</organism>
<proteinExistence type="inferred from homology"/>
<dbReference type="Pfam" id="PF02696">
    <property type="entry name" value="SelO"/>
    <property type="match status" value="1"/>
</dbReference>
<dbReference type="GO" id="GO:0005524">
    <property type="term" value="F:ATP binding"/>
    <property type="evidence" value="ECO:0007669"/>
    <property type="project" value="UniProtKB-UniRule"/>
</dbReference>
<dbReference type="HAMAP" id="MF_00692">
    <property type="entry name" value="SelO"/>
    <property type="match status" value="1"/>
</dbReference>
<evidence type="ECO:0000256" key="2">
    <source>
        <dbReference type="ARBA" id="ARBA00022679"/>
    </source>
</evidence>
<dbReference type="NCBIfam" id="NF000658">
    <property type="entry name" value="PRK00029.1"/>
    <property type="match status" value="1"/>
</dbReference>
<comment type="catalytic activity">
    <reaction evidence="8">
        <text>L-tyrosyl-[protein] + UTP = O-(5'-uridylyl)-L-tyrosyl-[protein] + diphosphate</text>
        <dbReference type="Rhea" id="RHEA:83887"/>
        <dbReference type="Rhea" id="RHEA-COMP:10136"/>
        <dbReference type="Rhea" id="RHEA-COMP:20238"/>
        <dbReference type="ChEBI" id="CHEBI:33019"/>
        <dbReference type="ChEBI" id="CHEBI:46398"/>
        <dbReference type="ChEBI" id="CHEBI:46858"/>
        <dbReference type="ChEBI" id="CHEBI:90602"/>
    </reaction>
</comment>
<dbReference type="RefSeq" id="WP_183751795.1">
    <property type="nucleotide sequence ID" value="NZ_JACICC010000003.1"/>
</dbReference>
<comment type="similarity">
    <text evidence="1 8">Belongs to the SELO family.</text>
</comment>
<protein>
    <recommendedName>
        <fullName evidence="8">Protein nucleotidyltransferase YdiU</fullName>
        <ecNumber evidence="8">2.7.7.-</ecNumber>
    </recommendedName>
    <alternativeName>
        <fullName evidence="8">Protein adenylyltransferase YdiU</fullName>
        <ecNumber evidence="8">2.7.7.108</ecNumber>
    </alternativeName>
    <alternativeName>
        <fullName evidence="8">Protein uridylyltransferase YdiU</fullName>
        <ecNumber evidence="8">2.7.7.-</ecNumber>
    </alternativeName>
</protein>